<evidence type="ECO:0000313" key="2">
    <source>
        <dbReference type="EMBL" id="MBI4251684.1"/>
    </source>
</evidence>
<proteinExistence type="predicted"/>
<evidence type="ECO:0000313" key="3">
    <source>
        <dbReference type="Proteomes" id="UP000752292"/>
    </source>
</evidence>
<dbReference type="EMBL" id="JACQRX010000194">
    <property type="protein sequence ID" value="MBI4251684.1"/>
    <property type="molecule type" value="Genomic_DNA"/>
</dbReference>
<name>A0A932ZSL1_UNCTE</name>
<sequence length="165" mass="18394">MKIAPYLATNIQRSYLRQQRIGERIAELKGADESAATQPAAQVDIPEALLATSRTGRKDLHRAREEQLDQLTDRFVERFLETFARPPAPGAQGAAEGEEEAPGRPSFGRILENLGIRVDENPDQAGGLVVQRENGQVLLELPPETREFATEELKKLARDILRELI</sequence>
<evidence type="ECO:0000256" key="1">
    <source>
        <dbReference type="SAM" id="MobiDB-lite"/>
    </source>
</evidence>
<protein>
    <submittedName>
        <fullName evidence="2">Uncharacterized protein</fullName>
    </submittedName>
</protein>
<feature type="region of interest" description="Disordered" evidence="1">
    <location>
        <begin position="83"/>
        <end position="106"/>
    </location>
</feature>
<dbReference type="AlphaFoldDB" id="A0A932ZSL1"/>
<organism evidence="2 3">
    <name type="scientific">Tectimicrobiota bacterium</name>
    <dbReference type="NCBI Taxonomy" id="2528274"/>
    <lineage>
        <taxon>Bacteria</taxon>
        <taxon>Pseudomonadati</taxon>
        <taxon>Nitrospinota/Tectimicrobiota group</taxon>
        <taxon>Candidatus Tectimicrobiota</taxon>
    </lineage>
</organism>
<reference evidence="2" key="1">
    <citation type="submission" date="2020-07" db="EMBL/GenBank/DDBJ databases">
        <title>Huge and variable diversity of episymbiotic CPR bacteria and DPANN archaea in groundwater ecosystems.</title>
        <authorList>
            <person name="He C.Y."/>
            <person name="Keren R."/>
            <person name="Whittaker M."/>
            <person name="Farag I.F."/>
            <person name="Doudna J."/>
            <person name="Cate J.H.D."/>
            <person name="Banfield J.F."/>
        </authorList>
    </citation>
    <scope>NUCLEOTIDE SEQUENCE</scope>
    <source>
        <strain evidence="2">NC_groundwater_1370_Ag_S-0.2um_69_93</strain>
    </source>
</reference>
<dbReference type="Proteomes" id="UP000752292">
    <property type="component" value="Unassembled WGS sequence"/>
</dbReference>
<accession>A0A932ZSL1</accession>
<comment type="caution">
    <text evidence="2">The sequence shown here is derived from an EMBL/GenBank/DDBJ whole genome shotgun (WGS) entry which is preliminary data.</text>
</comment>
<gene>
    <name evidence="2" type="ORF">HY618_04415</name>
</gene>